<accession>A0A0C3MIV6</accession>
<dbReference type="EMBL" id="KN822947">
    <property type="protein sequence ID" value="KIO33617.1"/>
    <property type="molecule type" value="Genomic_DNA"/>
</dbReference>
<dbReference type="InterPro" id="IPR051857">
    <property type="entry name" value="Asn_synthetase_domain"/>
</dbReference>
<evidence type="ECO:0000313" key="7">
    <source>
        <dbReference type="EMBL" id="KIO33617.1"/>
    </source>
</evidence>
<evidence type="ECO:0000256" key="4">
    <source>
        <dbReference type="SAM" id="MobiDB-lite"/>
    </source>
</evidence>
<dbReference type="SUPFAM" id="SSF56235">
    <property type="entry name" value="N-terminal nucleophile aminohydrolases (Ntn hydrolases)"/>
    <property type="match status" value="1"/>
</dbReference>
<evidence type="ECO:0000313" key="8">
    <source>
        <dbReference type="Proteomes" id="UP000054248"/>
    </source>
</evidence>
<evidence type="ECO:0008006" key="9">
    <source>
        <dbReference type="Google" id="ProtNLM"/>
    </source>
</evidence>
<protein>
    <recommendedName>
        <fullName evidence="9">Glutamine amidotransferase type-2 domain-containing protein</fullName>
    </recommendedName>
</protein>
<dbReference type="InterPro" id="IPR001962">
    <property type="entry name" value="Asn_synthase"/>
</dbReference>
<gene>
    <name evidence="7" type="ORF">M407DRAFT_231765</name>
</gene>
<dbReference type="CDD" id="cd01991">
    <property type="entry name" value="Asn_synthase_B_C"/>
    <property type="match status" value="1"/>
</dbReference>
<dbReference type="Gene3D" id="3.60.20.10">
    <property type="entry name" value="Glutamine Phosphoribosylpyrophosphate, subunit 1, domain 1"/>
    <property type="match status" value="1"/>
</dbReference>
<dbReference type="InterPro" id="IPR017932">
    <property type="entry name" value="GATase_2_dom"/>
</dbReference>
<keyword evidence="2" id="KW-0061">Asparagine biosynthesis</keyword>
<dbReference type="PANTHER" id="PTHR45937:SF1">
    <property type="entry name" value="ASPARAGINE SYNTHETASE DOMAIN-CONTAINING PROTEIN 1"/>
    <property type="match status" value="1"/>
</dbReference>
<proteinExistence type="predicted"/>
<evidence type="ECO:0000256" key="1">
    <source>
        <dbReference type="ARBA" id="ARBA00022605"/>
    </source>
</evidence>
<reference evidence="7 8" key="1">
    <citation type="submission" date="2014-04" db="EMBL/GenBank/DDBJ databases">
        <authorList>
            <consortium name="DOE Joint Genome Institute"/>
            <person name="Kuo A."/>
            <person name="Girlanda M."/>
            <person name="Perotto S."/>
            <person name="Kohler A."/>
            <person name="Nagy L.G."/>
            <person name="Floudas D."/>
            <person name="Copeland A."/>
            <person name="Barry K.W."/>
            <person name="Cichocki N."/>
            <person name="Veneault-Fourrey C."/>
            <person name="LaButti K."/>
            <person name="Lindquist E.A."/>
            <person name="Lipzen A."/>
            <person name="Lundell T."/>
            <person name="Morin E."/>
            <person name="Murat C."/>
            <person name="Sun H."/>
            <person name="Tunlid A."/>
            <person name="Henrissat B."/>
            <person name="Grigoriev I.V."/>
            <person name="Hibbett D.S."/>
            <person name="Martin F."/>
            <person name="Nordberg H.P."/>
            <person name="Cantor M.N."/>
            <person name="Hua S.X."/>
        </authorList>
    </citation>
    <scope>NUCLEOTIDE SEQUENCE [LARGE SCALE GENOMIC DNA]</scope>
    <source>
        <strain evidence="7 8">MUT 4182</strain>
    </source>
</reference>
<name>A0A0C3MIV6_9AGAM</name>
<dbReference type="Proteomes" id="UP000054248">
    <property type="component" value="Unassembled WGS sequence"/>
</dbReference>
<evidence type="ECO:0000259" key="6">
    <source>
        <dbReference type="Pfam" id="PF13537"/>
    </source>
</evidence>
<feature type="region of interest" description="Disordered" evidence="4">
    <location>
        <begin position="289"/>
        <end position="322"/>
    </location>
</feature>
<dbReference type="InterPro" id="IPR014729">
    <property type="entry name" value="Rossmann-like_a/b/a_fold"/>
</dbReference>
<dbReference type="STRING" id="1051891.A0A0C3MIV6"/>
<dbReference type="Pfam" id="PF13537">
    <property type="entry name" value="GATase_7"/>
    <property type="match status" value="1"/>
</dbReference>
<dbReference type="Pfam" id="PF00733">
    <property type="entry name" value="Asn_synthase"/>
    <property type="match status" value="1"/>
</dbReference>
<evidence type="ECO:0000256" key="3">
    <source>
        <dbReference type="ARBA" id="ARBA00022962"/>
    </source>
</evidence>
<dbReference type="GO" id="GO:0006529">
    <property type="term" value="P:asparagine biosynthetic process"/>
    <property type="evidence" value="ECO:0007669"/>
    <property type="project" value="UniProtKB-KW"/>
</dbReference>
<keyword evidence="8" id="KW-1185">Reference proteome</keyword>
<dbReference type="OrthoDB" id="10252281at2759"/>
<dbReference type="InterPro" id="IPR029055">
    <property type="entry name" value="Ntn_hydrolases_N"/>
</dbReference>
<feature type="domain" description="Glutamine amidotransferase type-2" evidence="6">
    <location>
        <begin position="67"/>
        <end position="136"/>
    </location>
</feature>
<dbReference type="PANTHER" id="PTHR45937">
    <property type="entry name" value="ASPARAGINE SYNTHETASE DOMAIN-CONTAINING PROTEIN 1"/>
    <property type="match status" value="1"/>
</dbReference>
<evidence type="ECO:0000256" key="2">
    <source>
        <dbReference type="ARBA" id="ARBA00022888"/>
    </source>
</evidence>
<dbReference type="HOGENOM" id="CLU_012368_2_0_1"/>
<dbReference type="Gene3D" id="3.40.50.620">
    <property type="entry name" value="HUPs"/>
    <property type="match status" value="1"/>
</dbReference>
<evidence type="ECO:0000259" key="5">
    <source>
        <dbReference type="Pfam" id="PF00733"/>
    </source>
</evidence>
<dbReference type="GO" id="GO:0004066">
    <property type="term" value="F:asparagine synthase (glutamine-hydrolyzing) activity"/>
    <property type="evidence" value="ECO:0007669"/>
    <property type="project" value="InterPro"/>
</dbReference>
<dbReference type="SUPFAM" id="SSF52402">
    <property type="entry name" value="Adenine nucleotide alpha hydrolases-like"/>
    <property type="match status" value="1"/>
</dbReference>
<feature type="domain" description="Asparagine synthetase" evidence="5">
    <location>
        <begin position="433"/>
        <end position="526"/>
    </location>
</feature>
<sequence>MNLLSKVSIPLMPLVGRITSKPASVYASVLHLRGQGVTAQPHLTQDGDILCWNGEIFEGLDVLPNENDGKKLFEALTRTEQPVDVLAQIEGPYAFVFYQKSTNTLYYARDPLGRRSLLVHYPTAEQPHFIIASSCNGISTDFEFEEVTPDGIHCVKFNNIEEPETLVSNFKGATKLIGRVTEAASIMEYVLIPPLNNALPSTEVREDWSSPSPSITQALEDFFNILNESVQLRVQHVPHQYVQRFARVAVLFSGGIDCTVLAYLAHKHLPLSEPIDLLNVAFENPRTLKAASKPSGKGKKVRPSSEAAEQDVSEQGRSTYDVPDRLTGREEAEELRRCCPERTWNFVEINVPYEECQRERPQVQNLMYPNQTVMDLSLALALFFASRGIGHVTNSDGISTPYTSQARVLLSGLGSDELLGGYSRHRKAFIRDKWQGLVEELQLDLTRLPSRNLGRDDRVISSNGKETRYPFLSLSVVSFLAKLPVETKINPLLEEGKGDKMLLRMLAEKMGLVLASRRKKRAMQFGSRSARMEGGDADRKGDAIL</sequence>
<feature type="region of interest" description="Disordered" evidence="4">
    <location>
        <begin position="525"/>
        <end position="545"/>
    </location>
</feature>
<reference evidence="8" key="2">
    <citation type="submission" date="2015-01" db="EMBL/GenBank/DDBJ databases">
        <title>Evolutionary Origins and Diversification of the Mycorrhizal Mutualists.</title>
        <authorList>
            <consortium name="DOE Joint Genome Institute"/>
            <consortium name="Mycorrhizal Genomics Consortium"/>
            <person name="Kohler A."/>
            <person name="Kuo A."/>
            <person name="Nagy L.G."/>
            <person name="Floudas D."/>
            <person name="Copeland A."/>
            <person name="Barry K.W."/>
            <person name="Cichocki N."/>
            <person name="Veneault-Fourrey C."/>
            <person name="LaButti K."/>
            <person name="Lindquist E.A."/>
            <person name="Lipzen A."/>
            <person name="Lundell T."/>
            <person name="Morin E."/>
            <person name="Murat C."/>
            <person name="Riley R."/>
            <person name="Ohm R."/>
            <person name="Sun H."/>
            <person name="Tunlid A."/>
            <person name="Henrissat B."/>
            <person name="Grigoriev I.V."/>
            <person name="Hibbett D.S."/>
            <person name="Martin F."/>
        </authorList>
    </citation>
    <scope>NUCLEOTIDE SEQUENCE [LARGE SCALE GENOMIC DNA]</scope>
    <source>
        <strain evidence="8">MUT 4182</strain>
    </source>
</reference>
<organism evidence="7 8">
    <name type="scientific">Tulasnella calospora MUT 4182</name>
    <dbReference type="NCBI Taxonomy" id="1051891"/>
    <lineage>
        <taxon>Eukaryota</taxon>
        <taxon>Fungi</taxon>
        <taxon>Dikarya</taxon>
        <taxon>Basidiomycota</taxon>
        <taxon>Agaricomycotina</taxon>
        <taxon>Agaricomycetes</taxon>
        <taxon>Cantharellales</taxon>
        <taxon>Tulasnellaceae</taxon>
        <taxon>Tulasnella</taxon>
    </lineage>
</organism>
<feature type="compositionally biased region" description="Basic and acidic residues" evidence="4">
    <location>
        <begin position="530"/>
        <end position="545"/>
    </location>
</feature>
<dbReference type="AlphaFoldDB" id="A0A0C3MIV6"/>
<keyword evidence="3" id="KW-0315">Glutamine amidotransferase</keyword>
<keyword evidence="1" id="KW-0028">Amino-acid biosynthesis</keyword>